<dbReference type="GO" id="GO:2001136">
    <property type="term" value="P:negative regulation of endocytic recycling"/>
    <property type="evidence" value="ECO:0007669"/>
    <property type="project" value="TreeGrafter"/>
</dbReference>
<evidence type="ECO:0000259" key="1">
    <source>
        <dbReference type="PROSITE" id="PS50191"/>
    </source>
</evidence>
<dbReference type="InterPro" id="IPR036865">
    <property type="entry name" value="CRAL-TRIO_dom_sf"/>
</dbReference>
<dbReference type="AlphaFoldDB" id="A0A8S1HVV7"/>
<feature type="domain" description="Rho-GAP" evidence="2">
    <location>
        <begin position="240"/>
        <end position="435"/>
    </location>
</feature>
<dbReference type="Gene3D" id="1.10.555.10">
    <property type="entry name" value="Rho GTPase activation protein"/>
    <property type="match status" value="1"/>
</dbReference>
<dbReference type="InterPro" id="IPR008936">
    <property type="entry name" value="Rho_GTPase_activation_prot"/>
</dbReference>
<sequence length="451" mass="51920">MASDVADCHGFVEPEDGFADDDLLSPEDVNLALAGGMTPSRSFLETVDFESELGPVDPFEESFAEISAHEIVQVIADGDRVGRPIIVIYAYRLPPRRDFDHAQFLRYLQHILDKLVDLDYTIVYFHYGLRSHNKPPVKWLFQAYKILDRRYKKNLKALYVVHPTRFIRILWSLFKPFISGKFEDKFHYVMCIDELEQALTVSRLNLPKPIRDHDETFFGNFEKARNSPRRNRGPRNSLAFPLQFIMAHHPDSDIPPVVQYLIEFLEQHALDMEGVFRKSANIGSIKRLQERINRGEKVDFVNDPEYRDNTPVACLQASVLLKTFFRSLGEPLLTNALYPKLVELADIPKNEKLPAIKQIIKLLPRENYVLLKAIVRFLTKVADHSKTNLMNANNLSVVFGPNLTWPTNQQVPITQLNNLNNFCYRLIVDYDKSLSHDPCDIPDSISTILVP</sequence>
<organism evidence="3 4">
    <name type="scientific">Caenorhabditis auriculariae</name>
    <dbReference type="NCBI Taxonomy" id="2777116"/>
    <lineage>
        <taxon>Eukaryota</taxon>
        <taxon>Metazoa</taxon>
        <taxon>Ecdysozoa</taxon>
        <taxon>Nematoda</taxon>
        <taxon>Chromadorea</taxon>
        <taxon>Rhabditida</taxon>
        <taxon>Rhabditina</taxon>
        <taxon>Rhabditomorpha</taxon>
        <taxon>Rhabditoidea</taxon>
        <taxon>Rhabditidae</taxon>
        <taxon>Peloderinae</taxon>
        <taxon>Caenorhabditis</taxon>
    </lineage>
</organism>
<name>A0A8S1HVV7_9PELO</name>
<dbReference type="SUPFAM" id="SSF52087">
    <property type="entry name" value="CRAL/TRIO domain"/>
    <property type="match status" value="1"/>
</dbReference>
<proteinExistence type="predicted"/>
<dbReference type="PROSITE" id="PS50191">
    <property type="entry name" value="CRAL_TRIO"/>
    <property type="match status" value="1"/>
</dbReference>
<dbReference type="GO" id="GO:0007264">
    <property type="term" value="P:small GTPase-mediated signal transduction"/>
    <property type="evidence" value="ECO:0007669"/>
    <property type="project" value="TreeGrafter"/>
</dbReference>
<dbReference type="SUPFAM" id="SSF48350">
    <property type="entry name" value="GTPase activation domain, GAP"/>
    <property type="match status" value="1"/>
</dbReference>
<dbReference type="PANTHER" id="PTHR45808">
    <property type="entry name" value="RHO GTPASE-ACTIVATING PROTEIN 68F"/>
    <property type="match status" value="1"/>
</dbReference>
<dbReference type="InterPro" id="IPR001251">
    <property type="entry name" value="CRAL-TRIO_dom"/>
</dbReference>
<keyword evidence="4" id="KW-1185">Reference proteome</keyword>
<evidence type="ECO:0000259" key="2">
    <source>
        <dbReference type="PROSITE" id="PS50238"/>
    </source>
</evidence>
<dbReference type="InterPro" id="IPR000198">
    <property type="entry name" value="RhoGAP_dom"/>
</dbReference>
<dbReference type="SMART" id="SM00516">
    <property type="entry name" value="SEC14"/>
    <property type="match status" value="1"/>
</dbReference>
<comment type="caution">
    <text evidence="3">The sequence shown here is derived from an EMBL/GenBank/DDBJ whole genome shotgun (WGS) entry which is preliminary data.</text>
</comment>
<dbReference type="FunFam" id="1.10.555.10:FF:000108">
    <property type="entry name" value="Rho GTPase Activating protein"/>
    <property type="match status" value="1"/>
</dbReference>
<dbReference type="Proteomes" id="UP000835052">
    <property type="component" value="Unassembled WGS sequence"/>
</dbReference>
<dbReference type="PROSITE" id="PS50238">
    <property type="entry name" value="RHOGAP"/>
    <property type="match status" value="1"/>
</dbReference>
<dbReference type="OrthoDB" id="19923at2759"/>
<gene>
    <name evidence="3" type="ORF">CAUJ_LOCUS13119</name>
</gene>
<feature type="domain" description="CRAL-TRIO" evidence="1">
    <location>
        <begin position="62"/>
        <end position="208"/>
    </location>
</feature>
<dbReference type="SMART" id="SM00324">
    <property type="entry name" value="RhoGAP"/>
    <property type="match status" value="1"/>
</dbReference>
<evidence type="ECO:0008006" key="5">
    <source>
        <dbReference type="Google" id="ProtNLM"/>
    </source>
</evidence>
<evidence type="ECO:0000313" key="4">
    <source>
        <dbReference type="Proteomes" id="UP000835052"/>
    </source>
</evidence>
<dbReference type="EMBL" id="CAJGYM010000088">
    <property type="protein sequence ID" value="CAD6197210.1"/>
    <property type="molecule type" value="Genomic_DNA"/>
</dbReference>
<dbReference type="PANTHER" id="PTHR45808:SF2">
    <property type="entry name" value="RHO GTPASE-ACTIVATING PROTEIN 68F"/>
    <property type="match status" value="1"/>
</dbReference>
<accession>A0A8S1HVV7</accession>
<evidence type="ECO:0000313" key="3">
    <source>
        <dbReference type="EMBL" id="CAD6197210.1"/>
    </source>
</evidence>
<dbReference type="GO" id="GO:0005096">
    <property type="term" value="F:GTPase activator activity"/>
    <property type="evidence" value="ECO:0007669"/>
    <property type="project" value="TreeGrafter"/>
</dbReference>
<dbReference type="Pfam" id="PF00620">
    <property type="entry name" value="RhoGAP"/>
    <property type="match status" value="1"/>
</dbReference>
<dbReference type="CDD" id="cd00170">
    <property type="entry name" value="SEC14"/>
    <property type="match status" value="1"/>
</dbReference>
<dbReference type="GO" id="GO:0005737">
    <property type="term" value="C:cytoplasm"/>
    <property type="evidence" value="ECO:0007669"/>
    <property type="project" value="TreeGrafter"/>
</dbReference>
<dbReference type="Gene3D" id="3.40.525.10">
    <property type="entry name" value="CRAL-TRIO lipid binding domain"/>
    <property type="match status" value="1"/>
</dbReference>
<protein>
    <recommendedName>
        <fullName evidence="5">Rho-GAP domain-containing protein</fullName>
    </recommendedName>
</protein>
<dbReference type="Pfam" id="PF13716">
    <property type="entry name" value="CRAL_TRIO_2"/>
    <property type="match status" value="1"/>
</dbReference>
<reference evidence="3" key="1">
    <citation type="submission" date="2020-10" db="EMBL/GenBank/DDBJ databases">
        <authorList>
            <person name="Kikuchi T."/>
        </authorList>
    </citation>
    <scope>NUCLEOTIDE SEQUENCE</scope>
    <source>
        <strain evidence="3">NKZ352</strain>
    </source>
</reference>